<dbReference type="GO" id="GO:0043683">
    <property type="term" value="P:type IV pilus assembly"/>
    <property type="evidence" value="ECO:0007669"/>
    <property type="project" value="InterPro"/>
</dbReference>
<gene>
    <name evidence="2" type="ORF">GQF02_12145</name>
</gene>
<dbReference type="Gene3D" id="3.30.700.10">
    <property type="entry name" value="Glycoprotein, Type 4 Pilin"/>
    <property type="match status" value="1"/>
</dbReference>
<dbReference type="NCBIfam" id="TIGR02532">
    <property type="entry name" value="IV_pilin_GFxxxE"/>
    <property type="match status" value="1"/>
</dbReference>
<dbReference type="PANTHER" id="PTHR30093:SF47">
    <property type="entry name" value="TYPE IV PILUS NON-CORE MINOR PILIN PILE"/>
    <property type="match status" value="1"/>
</dbReference>
<dbReference type="Pfam" id="PF16732">
    <property type="entry name" value="ComP_DUS"/>
    <property type="match status" value="1"/>
</dbReference>
<dbReference type="EMBL" id="WSSB01000011">
    <property type="protein sequence ID" value="MXR37725.1"/>
    <property type="molecule type" value="Genomic_DNA"/>
</dbReference>
<evidence type="ECO:0000256" key="1">
    <source>
        <dbReference type="SAM" id="Phobius"/>
    </source>
</evidence>
<dbReference type="InterPro" id="IPR031982">
    <property type="entry name" value="PilE-like"/>
</dbReference>
<dbReference type="SUPFAM" id="SSF54523">
    <property type="entry name" value="Pili subunits"/>
    <property type="match status" value="1"/>
</dbReference>
<dbReference type="AlphaFoldDB" id="A0A845BMZ7"/>
<dbReference type="PANTHER" id="PTHR30093">
    <property type="entry name" value="GENERAL SECRETION PATHWAY PROTEIN G"/>
    <property type="match status" value="1"/>
</dbReference>
<sequence length="140" mass="15129">MVYKQHSGFTLIELIITMAIVGILAAIALPAYQGYMQKARRTDAQAAIMRIQQAQIRHRGFDINYAPSLNALTPAQSANSEQGDYILSTGIPAGEAASGAFYVEARVRAGSPQQADSTCQTLRLEQVGTQTRRTPAACWA</sequence>
<proteinExistence type="predicted"/>
<accession>A0A845BMZ7</accession>
<evidence type="ECO:0000313" key="3">
    <source>
        <dbReference type="Proteomes" id="UP000467214"/>
    </source>
</evidence>
<keyword evidence="1" id="KW-1133">Transmembrane helix</keyword>
<dbReference type="Pfam" id="PF07963">
    <property type="entry name" value="N_methyl"/>
    <property type="match status" value="1"/>
</dbReference>
<evidence type="ECO:0000313" key="2">
    <source>
        <dbReference type="EMBL" id="MXR37725.1"/>
    </source>
</evidence>
<reference evidence="2 3" key="1">
    <citation type="submission" date="2019-12" db="EMBL/GenBank/DDBJ databases">
        <title>Neisseriaceae gen. nov. sp. Genome sequencing and assembly.</title>
        <authorList>
            <person name="Liu Z."/>
            <person name="Li A."/>
        </authorList>
    </citation>
    <scope>NUCLEOTIDE SEQUENCE [LARGE SCALE GENOMIC DNA]</scope>
    <source>
        <strain evidence="2 3">B2N2-7</strain>
    </source>
</reference>
<comment type="caution">
    <text evidence="2">The sequence shown here is derived from an EMBL/GenBank/DDBJ whole genome shotgun (WGS) entry which is preliminary data.</text>
</comment>
<dbReference type="InterPro" id="IPR012902">
    <property type="entry name" value="N_methyl_site"/>
</dbReference>
<dbReference type="PROSITE" id="PS00409">
    <property type="entry name" value="PROKAR_NTER_METHYL"/>
    <property type="match status" value="1"/>
</dbReference>
<dbReference type="Proteomes" id="UP000467214">
    <property type="component" value="Unassembled WGS sequence"/>
</dbReference>
<feature type="transmembrane region" description="Helical" evidence="1">
    <location>
        <begin position="12"/>
        <end position="32"/>
    </location>
</feature>
<dbReference type="InterPro" id="IPR045584">
    <property type="entry name" value="Pilin-like"/>
</dbReference>
<keyword evidence="1" id="KW-0472">Membrane</keyword>
<protein>
    <submittedName>
        <fullName evidence="2">Prepilin-type N-terminal cleavage/methylation domain-containing protein</fullName>
    </submittedName>
</protein>
<name>A0A845BMZ7_9NEIS</name>
<keyword evidence="3" id="KW-1185">Reference proteome</keyword>
<keyword evidence="1" id="KW-0812">Transmembrane</keyword>
<organism evidence="2 3">
    <name type="scientific">Craterilacuibacter sinensis</name>
    <dbReference type="NCBI Taxonomy" id="2686017"/>
    <lineage>
        <taxon>Bacteria</taxon>
        <taxon>Pseudomonadati</taxon>
        <taxon>Pseudomonadota</taxon>
        <taxon>Betaproteobacteria</taxon>
        <taxon>Neisseriales</taxon>
        <taxon>Neisseriaceae</taxon>
        <taxon>Craterilacuibacter</taxon>
    </lineage>
</organism>
<dbReference type="RefSeq" id="WP_160797490.1">
    <property type="nucleotide sequence ID" value="NZ_WSSB01000011.1"/>
</dbReference>